<organism evidence="3">
    <name type="scientific">Bracon brevicornis</name>
    <dbReference type="NCBI Taxonomy" id="1563983"/>
    <lineage>
        <taxon>Eukaryota</taxon>
        <taxon>Metazoa</taxon>
        <taxon>Ecdysozoa</taxon>
        <taxon>Arthropoda</taxon>
        <taxon>Hexapoda</taxon>
        <taxon>Insecta</taxon>
        <taxon>Pterygota</taxon>
        <taxon>Neoptera</taxon>
        <taxon>Endopterygota</taxon>
        <taxon>Hymenoptera</taxon>
        <taxon>Apocrita</taxon>
        <taxon>Ichneumonoidea</taxon>
        <taxon>Braconidae</taxon>
        <taxon>Braconinae</taxon>
        <taxon>Bracon</taxon>
    </lineage>
</organism>
<feature type="region of interest" description="Disordered" evidence="2">
    <location>
        <begin position="142"/>
        <end position="180"/>
    </location>
</feature>
<evidence type="ECO:0000256" key="2">
    <source>
        <dbReference type="SAM" id="MobiDB-lite"/>
    </source>
</evidence>
<dbReference type="EMBL" id="CADCXW020000348">
    <property type="protein sequence ID" value="CAD1582014.1"/>
    <property type="molecule type" value="Genomic_DNA"/>
</dbReference>
<reference evidence="3" key="1">
    <citation type="submission" date="2020-07" db="EMBL/GenBank/DDBJ databases">
        <authorList>
            <person name="Ferguson B K."/>
        </authorList>
    </citation>
    <scope>NUCLEOTIDE SEQUENCE</scope>
    <source>
        <strain evidence="3">L06</strain>
    </source>
</reference>
<sequence>MTGKRRANLSESENNSSDDDFIVGDDSSNSRSKGGGEGSNGSSGSQGPTRKRGRGPSKRPCLNRNALMARVNRQRKKEYLEKVENKLAYYRRENKNLSNVIQQQSIDLKRLTAEVAYLRNVLNNSSAITALLKTMNDSLRQSKVRKEEDKWDSERLEENKECARKLPKSESSDREGKDGNRNIETLLSFVESDHNYSNAIIANSLFDFEGITCDSPGKGTFNLASGNQANVKYTDELSPVGISDVDIDQLAEFDAAIFDLPNSDVSDGLDIFRSNQSQPDNLIENLGNSGICLHVNSGRISLEFCSICHLNSINSDDP</sequence>
<protein>
    <recommendedName>
        <fullName evidence="4">BZIP domain-containing protein</fullName>
    </recommendedName>
</protein>
<keyword evidence="1" id="KW-0175">Coiled coil</keyword>
<dbReference type="AlphaFoldDB" id="A0A6V7M1B3"/>
<feature type="coiled-coil region" evidence="1">
    <location>
        <begin position="73"/>
        <end position="114"/>
    </location>
</feature>
<name>A0A6V7M1B3_9HYME</name>
<accession>A0A6V7M1B3</accession>
<evidence type="ECO:0000256" key="1">
    <source>
        <dbReference type="SAM" id="Coils"/>
    </source>
</evidence>
<gene>
    <name evidence="3" type="ORF">BBRV_LOCUS120690</name>
</gene>
<proteinExistence type="predicted"/>
<feature type="compositionally biased region" description="Basic and acidic residues" evidence="2">
    <location>
        <begin position="144"/>
        <end position="180"/>
    </location>
</feature>
<evidence type="ECO:0000313" key="3">
    <source>
        <dbReference type="EMBL" id="CAD1582014.1"/>
    </source>
</evidence>
<feature type="region of interest" description="Disordered" evidence="2">
    <location>
        <begin position="1"/>
        <end position="61"/>
    </location>
</feature>
<evidence type="ECO:0008006" key="4">
    <source>
        <dbReference type="Google" id="ProtNLM"/>
    </source>
</evidence>